<dbReference type="Gene3D" id="3.40.50.620">
    <property type="entry name" value="HUPs"/>
    <property type="match status" value="1"/>
</dbReference>
<dbReference type="SUPFAM" id="SSF52402">
    <property type="entry name" value="Adenine nucleotide alpha hydrolases-like"/>
    <property type="match status" value="1"/>
</dbReference>
<dbReference type="OrthoDB" id="5419113at2"/>
<dbReference type="EMBL" id="CP015220">
    <property type="protein sequence ID" value="AMY23188.1"/>
    <property type="molecule type" value="Genomic_DNA"/>
</dbReference>
<dbReference type="CDD" id="cd00293">
    <property type="entry name" value="USP-like"/>
    <property type="match status" value="1"/>
</dbReference>
<dbReference type="Proteomes" id="UP000076038">
    <property type="component" value="Chromosome"/>
</dbReference>
<comment type="similarity">
    <text evidence="1">Belongs to the universal stress protein A family.</text>
</comment>
<proteinExistence type="inferred from homology"/>
<dbReference type="Pfam" id="PF00582">
    <property type="entry name" value="Usp"/>
    <property type="match status" value="1"/>
</dbReference>
<sequence>MTVVVGYSPTTEGKGALPFAFREAQMRGTDLLIVAEDNSAADAEFAATVESAREEASAVGVTTKIHDNEAGRSHADNLIDLSFDEQAQLVVIGIRRRSPVGKLFMGSISQRVLLEAHCPVTAVKPPVGTPR</sequence>
<dbReference type="InterPro" id="IPR006015">
    <property type="entry name" value="Universal_stress_UspA"/>
</dbReference>
<dbReference type="KEGG" id="rhs:A3Q41_01885"/>
<keyword evidence="4" id="KW-1185">Reference proteome</keyword>
<protein>
    <submittedName>
        <fullName evidence="3">Universal stress protein</fullName>
    </submittedName>
</protein>
<dbReference type="AlphaFoldDB" id="A0A143QK58"/>
<dbReference type="PRINTS" id="PR01438">
    <property type="entry name" value="UNVRSLSTRESS"/>
</dbReference>
<dbReference type="InterPro" id="IPR014729">
    <property type="entry name" value="Rossmann-like_a/b/a_fold"/>
</dbReference>
<feature type="domain" description="UspA" evidence="2">
    <location>
        <begin position="2"/>
        <end position="124"/>
    </location>
</feature>
<dbReference type="PANTHER" id="PTHR46268">
    <property type="entry name" value="STRESS RESPONSE PROTEIN NHAX"/>
    <property type="match status" value="1"/>
</dbReference>
<evidence type="ECO:0000313" key="3">
    <source>
        <dbReference type="EMBL" id="AMY23188.1"/>
    </source>
</evidence>
<gene>
    <name evidence="3" type="ORF">A3Q41_01885</name>
</gene>
<reference evidence="4" key="2">
    <citation type="submission" date="2016-04" db="EMBL/GenBank/DDBJ databases">
        <title>Complete Genome and Plasmid Sequences for Rhodococcus fascians D188 and Draft Sequences for Rhodococcus spp. Isolates PBTS 1 and PBTS 2.</title>
        <authorList>
            <person name="Stamer R."/>
            <person name="Vereecke D."/>
            <person name="Zhang Y."/>
            <person name="Schilkey F."/>
            <person name="Devitt N."/>
            <person name="Randall J."/>
        </authorList>
    </citation>
    <scope>NUCLEOTIDE SEQUENCE [LARGE SCALE GENOMIC DNA]</scope>
    <source>
        <strain evidence="4">PBTS2</strain>
    </source>
</reference>
<dbReference type="PATRIC" id="fig|1653479.3.peg.1906"/>
<dbReference type="PANTHER" id="PTHR46268:SF6">
    <property type="entry name" value="UNIVERSAL STRESS PROTEIN UP12"/>
    <property type="match status" value="1"/>
</dbReference>
<name>A0A143QK58_RHOFA</name>
<reference evidence="3 4" key="1">
    <citation type="journal article" date="2016" name="Genome Announc.">
        <title>Complete Genome and Plasmid Sequences for Rhodococcus fascians D188 and Draft Sequences for Rhodococcus Isolates PBTS 1 and PBTS 2.</title>
        <authorList>
            <person name="Stamler R.A."/>
            <person name="Vereecke D."/>
            <person name="Zhang Y."/>
            <person name="Schilkey F."/>
            <person name="Devitt N."/>
            <person name="Randall J.J."/>
        </authorList>
    </citation>
    <scope>NUCLEOTIDE SEQUENCE [LARGE SCALE GENOMIC DNA]</scope>
    <source>
        <strain evidence="3 4">PBTS2</strain>
    </source>
</reference>
<accession>A0A143QK58</accession>
<organism evidence="3 4">
    <name type="scientific">Rhodococcoides fascians</name>
    <name type="common">Rhodococcus fascians</name>
    <dbReference type="NCBI Taxonomy" id="1828"/>
    <lineage>
        <taxon>Bacteria</taxon>
        <taxon>Bacillati</taxon>
        <taxon>Actinomycetota</taxon>
        <taxon>Actinomycetes</taxon>
        <taxon>Mycobacteriales</taxon>
        <taxon>Nocardiaceae</taxon>
        <taxon>Rhodococcoides</taxon>
    </lineage>
</organism>
<evidence type="ECO:0000313" key="4">
    <source>
        <dbReference type="Proteomes" id="UP000076038"/>
    </source>
</evidence>
<evidence type="ECO:0000259" key="2">
    <source>
        <dbReference type="Pfam" id="PF00582"/>
    </source>
</evidence>
<dbReference type="InterPro" id="IPR006016">
    <property type="entry name" value="UspA"/>
</dbReference>
<dbReference type="RefSeq" id="WP_032406029.1">
    <property type="nucleotide sequence ID" value="NZ_CP015220.1"/>
</dbReference>
<evidence type="ECO:0000256" key="1">
    <source>
        <dbReference type="ARBA" id="ARBA00008791"/>
    </source>
</evidence>